<keyword evidence="2" id="KW-1185">Reference proteome</keyword>
<accession>A0A0B7H9E1</accession>
<dbReference type="STRING" id="28189.CCYN74_80064"/>
<gene>
    <name evidence="1" type="ORF">CCYN2B_20025</name>
</gene>
<organism evidence="1 2">
    <name type="scientific">Capnocytophaga cynodegmi</name>
    <dbReference type="NCBI Taxonomy" id="28189"/>
    <lineage>
        <taxon>Bacteria</taxon>
        <taxon>Pseudomonadati</taxon>
        <taxon>Bacteroidota</taxon>
        <taxon>Flavobacteriia</taxon>
        <taxon>Flavobacteriales</taxon>
        <taxon>Flavobacteriaceae</taxon>
        <taxon>Capnocytophaga</taxon>
    </lineage>
</organism>
<dbReference type="eggNOG" id="COG3595">
    <property type="taxonomic scope" value="Bacteria"/>
</dbReference>
<evidence type="ECO:0000313" key="1">
    <source>
        <dbReference type="EMBL" id="CEN34193.1"/>
    </source>
</evidence>
<dbReference type="Proteomes" id="UP000038055">
    <property type="component" value="Unassembled WGS sequence"/>
</dbReference>
<dbReference type="RefSeq" id="WP_041991365.1">
    <property type="nucleotide sequence ID" value="NZ_CDOD01000012.1"/>
</dbReference>
<name>A0A0B7H9E1_9FLAO</name>
<sequence length="367" mass="41309">MKKVLSIIGILWFGIISARENYLPNSKNDLFIRYKHTETKTIRKEFKVSEMASLFVANKYGTITLVSSENNKNTINFEVEIKVSSNNPSDAQERIKQIYVDFSNSSSNSVSAKTIINESSSFFKSFGRKKSISFQINYKVSLPESVKIALENEYGNVFLNKTLSPLKIDVDYGSINLGEILSDAYINLGYCQNSNIEQINKLDLNADYSGITINAANYIRAKCDYSGLKIGKVKELIAEVDYNSIRVEDIEKGEITADYCSVSVGKVSKNITIHCDYGAVKIEKILPQTNFVKIDAEYAAVLVGYHPNWEFQYTFLNSYGKISMPENLPYTKKNIQMLESSISGQKGNGKNTFNISNEYAGTKIYEN</sequence>
<evidence type="ECO:0008006" key="3">
    <source>
        <dbReference type="Google" id="ProtNLM"/>
    </source>
</evidence>
<dbReference type="EMBL" id="CDOD01000012">
    <property type="protein sequence ID" value="CEN34193.1"/>
    <property type="molecule type" value="Genomic_DNA"/>
</dbReference>
<evidence type="ECO:0000313" key="2">
    <source>
        <dbReference type="Proteomes" id="UP000038055"/>
    </source>
</evidence>
<reference evidence="2" key="1">
    <citation type="submission" date="2015-01" db="EMBL/GenBank/DDBJ databases">
        <authorList>
            <person name="MANFREDI Pablo"/>
        </authorList>
    </citation>
    <scope>NUCLEOTIDE SEQUENCE [LARGE SCALE GENOMIC DNA]</scope>
    <source>
        <strain evidence="2">Ccyn2B</strain>
    </source>
</reference>
<proteinExistence type="predicted"/>
<dbReference type="AlphaFoldDB" id="A0A0B7H9E1"/>
<protein>
    <recommendedName>
        <fullName evidence="3">Adhesin domain-containing protein</fullName>
    </recommendedName>
</protein>